<dbReference type="Gene3D" id="3.30.450.30">
    <property type="entry name" value="Dynein light chain 2a, cytoplasmic"/>
    <property type="match status" value="1"/>
</dbReference>
<protein>
    <recommendedName>
        <fullName evidence="4">Roadblock/LAMTOR2 domain-containing protein</fullName>
    </recommendedName>
</protein>
<evidence type="ECO:0000256" key="1">
    <source>
        <dbReference type="ARBA" id="ARBA00007191"/>
    </source>
</evidence>
<feature type="compositionally biased region" description="Polar residues" evidence="2">
    <location>
        <begin position="76"/>
        <end position="88"/>
    </location>
</feature>
<evidence type="ECO:0000313" key="6">
    <source>
        <dbReference type="Proteomes" id="UP000566819"/>
    </source>
</evidence>
<feature type="chain" id="PRO_5034349523" description="Roadblock/LAMTOR2 domain-containing protein" evidence="3">
    <location>
        <begin position="34"/>
        <end position="153"/>
    </location>
</feature>
<keyword evidence="6" id="KW-1185">Reference proteome</keyword>
<keyword evidence="3" id="KW-0732">Signal</keyword>
<evidence type="ECO:0000256" key="2">
    <source>
        <dbReference type="SAM" id="MobiDB-lite"/>
    </source>
</evidence>
<proteinExistence type="inferred from homology"/>
<reference evidence="5 6" key="1">
    <citation type="submission" date="2020-03" db="EMBL/GenBank/DDBJ databases">
        <title>Draft Genome Sequence of Cudoniella acicularis.</title>
        <authorList>
            <person name="Buettner E."/>
            <person name="Kellner H."/>
        </authorList>
    </citation>
    <scope>NUCLEOTIDE SEQUENCE [LARGE SCALE GENOMIC DNA]</scope>
    <source>
        <strain evidence="5 6">DSM 108380</strain>
    </source>
</reference>
<name>A0A8H4VVR4_9HELO</name>
<evidence type="ECO:0000259" key="4">
    <source>
        <dbReference type="SMART" id="SM00960"/>
    </source>
</evidence>
<dbReference type="PANTHER" id="PTHR10779">
    <property type="entry name" value="DYNEIN LIGHT CHAIN ROADBLOCK"/>
    <property type="match status" value="1"/>
</dbReference>
<dbReference type="SMART" id="SM00960">
    <property type="entry name" value="Robl_LC7"/>
    <property type="match status" value="1"/>
</dbReference>
<accession>A0A8H4VVR4</accession>
<organism evidence="5 6">
    <name type="scientific">Cudoniella acicularis</name>
    <dbReference type="NCBI Taxonomy" id="354080"/>
    <lineage>
        <taxon>Eukaryota</taxon>
        <taxon>Fungi</taxon>
        <taxon>Dikarya</taxon>
        <taxon>Ascomycota</taxon>
        <taxon>Pezizomycotina</taxon>
        <taxon>Leotiomycetes</taxon>
        <taxon>Helotiales</taxon>
        <taxon>Tricladiaceae</taxon>
        <taxon>Cudoniella</taxon>
    </lineage>
</organism>
<evidence type="ECO:0000313" key="5">
    <source>
        <dbReference type="EMBL" id="KAF4624403.1"/>
    </source>
</evidence>
<feature type="region of interest" description="Disordered" evidence="2">
    <location>
        <begin position="66"/>
        <end position="90"/>
    </location>
</feature>
<comment type="caution">
    <text evidence="5">The sequence shown here is derived from an EMBL/GenBank/DDBJ whole genome shotgun (WGS) entry which is preliminary data.</text>
</comment>
<comment type="similarity">
    <text evidence="1">Belongs to the GAMAD family.</text>
</comment>
<evidence type="ECO:0000256" key="3">
    <source>
        <dbReference type="SAM" id="SignalP"/>
    </source>
</evidence>
<dbReference type="Pfam" id="PF03259">
    <property type="entry name" value="Robl_LC7"/>
    <property type="match status" value="1"/>
</dbReference>
<feature type="domain" description="Roadblock/LAMTOR2" evidence="4">
    <location>
        <begin position="32"/>
        <end position="148"/>
    </location>
</feature>
<gene>
    <name evidence="5" type="ORF">G7Y89_g13769</name>
</gene>
<feature type="compositionally biased region" description="Low complexity" evidence="2">
    <location>
        <begin position="66"/>
        <end position="75"/>
    </location>
</feature>
<dbReference type="Proteomes" id="UP000566819">
    <property type="component" value="Unassembled WGS sequence"/>
</dbReference>
<feature type="signal peptide" evidence="3">
    <location>
        <begin position="1"/>
        <end position="33"/>
    </location>
</feature>
<dbReference type="AlphaFoldDB" id="A0A8H4VVR4"/>
<dbReference type="EMBL" id="JAAMPI010001666">
    <property type="protein sequence ID" value="KAF4624403.1"/>
    <property type="molecule type" value="Genomic_DNA"/>
</dbReference>
<dbReference type="SUPFAM" id="SSF103196">
    <property type="entry name" value="Roadblock/LC7 domain"/>
    <property type="match status" value="1"/>
</dbReference>
<sequence length="153" mass="16782">MGEKSWRTAEHGPNLPILFQLCWLLLVLPPNVSETIARLSGKAGVKATMVLDRSLNTVLQTSGSFSSFRSADSSRNPVTSTSSTTDNNALKEEGVEEFAAMIWNFVNSAGGLVHDLDAEDDMKLLRLRTKKHELVIVPDARYIFVVVHDTPAA</sequence>
<dbReference type="OrthoDB" id="9985637at2759"/>
<dbReference type="InterPro" id="IPR004942">
    <property type="entry name" value="Roadblock/LAMTOR2_dom"/>
</dbReference>